<evidence type="ECO:0000259" key="1">
    <source>
        <dbReference type="SMART" id="SM00829"/>
    </source>
</evidence>
<dbReference type="Gene3D" id="3.90.180.10">
    <property type="entry name" value="Medium-chain alcohol dehydrogenases, catalytic domain"/>
    <property type="match status" value="2"/>
</dbReference>
<feature type="domain" description="Enoyl reductase (ER)" evidence="1">
    <location>
        <begin position="11"/>
        <end position="272"/>
    </location>
</feature>
<accession>A0ABV9EMQ2</accession>
<protein>
    <recommendedName>
        <fullName evidence="1">Enoyl reductase (ER) domain-containing protein</fullName>
    </recommendedName>
</protein>
<evidence type="ECO:0000313" key="2">
    <source>
        <dbReference type="EMBL" id="MFC4589975.1"/>
    </source>
</evidence>
<dbReference type="PANTHER" id="PTHR43677:SF11">
    <property type="entry name" value="ZINC-CONTAINING ALCOHOL DEHYDROGENASE"/>
    <property type="match status" value="1"/>
</dbReference>
<reference evidence="3" key="1">
    <citation type="journal article" date="2019" name="Int. J. Syst. Evol. Microbiol.">
        <title>The Global Catalogue of Microorganisms (GCM) 10K type strain sequencing project: providing services to taxonomists for standard genome sequencing and annotation.</title>
        <authorList>
            <consortium name="The Broad Institute Genomics Platform"/>
            <consortium name="The Broad Institute Genome Sequencing Center for Infectious Disease"/>
            <person name="Wu L."/>
            <person name="Ma J."/>
        </authorList>
    </citation>
    <scope>NUCLEOTIDE SEQUENCE [LARGE SCALE GENOMIC DNA]</scope>
    <source>
        <strain evidence="3">CCUG 49560</strain>
    </source>
</reference>
<dbReference type="InterPro" id="IPR036291">
    <property type="entry name" value="NAD(P)-bd_dom_sf"/>
</dbReference>
<dbReference type="SUPFAM" id="SSF51735">
    <property type="entry name" value="NAD(P)-binding Rossmann-fold domains"/>
    <property type="match status" value="1"/>
</dbReference>
<dbReference type="PANTHER" id="PTHR43677">
    <property type="entry name" value="SHORT-CHAIN DEHYDROGENASE/REDUCTASE"/>
    <property type="match status" value="1"/>
</dbReference>
<name>A0ABV9EMQ2_9ACTN</name>
<comment type="caution">
    <text evidence="2">The sequence shown here is derived from an EMBL/GenBank/DDBJ whole genome shotgun (WGS) entry which is preliminary data.</text>
</comment>
<dbReference type="InterPro" id="IPR051397">
    <property type="entry name" value="Zn-ADH-like_protein"/>
</dbReference>
<dbReference type="Proteomes" id="UP001595891">
    <property type="component" value="Unassembled WGS sequence"/>
</dbReference>
<evidence type="ECO:0000313" key="3">
    <source>
        <dbReference type="Proteomes" id="UP001595891"/>
    </source>
</evidence>
<gene>
    <name evidence="2" type="ORF">ACFO8L_28060</name>
</gene>
<dbReference type="SUPFAM" id="SSF50129">
    <property type="entry name" value="GroES-like"/>
    <property type="match status" value="1"/>
</dbReference>
<dbReference type="InterPro" id="IPR020843">
    <property type="entry name" value="ER"/>
</dbReference>
<dbReference type="RefSeq" id="WP_262845302.1">
    <property type="nucleotide sequence ID" value="NZ_JANZYP010000038.1"/>
</dbReference>
<sequence length="338" mass="35099">MTMEVNAAVVGSFDHPPRYEPFDLPAPVDEDQVVVDVLAVGLHPRVRTGASGRHYTSTGKLPMVPGVDGVGRLEDGRLVYFVADDELTGPMATRTVVDARRCVPLPEGADVVKIAAAMNPAMSSWVALRRRVPIRPGQSVLVLGATGNAGQMAIQVAKRLGAGRVVGAGRDPGRLALLPGIGADATVALTGTAEATGAALAEAAAEVDLVIDYLWGVPAAAAIMSLLLGRADRGRELNWIQIGSVAGPVIELPSVALRSANFRLQGNGQGAVSTRAYLEELPALMDEIDHGGIAIAARALPLADVESVWTAPETPGVRTVLVTTESCLDQAGVPRPAE</sequence>
<dbReference type="EMBL" id="JBHSFN010000019">
    <property type="protein sequence ID" value="MFC4589975.1"/>
    <property type="molecule type" value="Genomic_DNA"/>
</dbReference>
<dbReference type="Gene3D" id="3.40.50.720">
    <property type="entry name" value="NAD(P)-binding Rossmann-like Domain"/>
    <property type="match status" value="1"/>
</dbReference>
<dbReference type="SMART" id="SM00829">
    <property type="entry name" value="PKS_ER"/>
    <property type="match status" value="1"/>
</dbReference>
<proteinExistence type="predicted"/>
<keyword evidence="3" id="KW-1185">Reference proteome</keyword>
<dbReference type="InterPro" id="IPR011032">
    <property type="entry name" value="GroES-like_sf"/>
</dbReference>
<organism evidence="2 3">
    <name type="scientific">Sphaerisporangium corydalis</name>
    <dbReference type="NCBI Taxonomy" id="1441875"/>
    <lineage>
        <taxon>Bacteria</taxon>
        <taxon>Bacillati</taxon>
        <taxon>Actinomycetota</taxon>
        <taxon>Actinomycetes</taxon>
        <taxon>Streptosporangiales</taxon>
        <taxon>Streptosporangiaceae</taxon>
        <taxon>Sphaerisporangium</taxon>
    </lineage>
</organism>